<organism evidence="10 11">
    <name type="scientific">Natrialba taiwanensis DSM 12281</name>
    <dbReference type="NCBI Taxonomy" id="1230458"/>
    <lineage>
        <taxon>Archaea</taxon>
        <taxon>Methanobacteriati</taxon>
        <taxon>Methanobacteriota</taxon>
        <taxon>Stenosarchaea group</taxon>
        <taxon>Halobacteria</taxon>
        <taxon>Halobacteriales</taxon>
        <taxon>Natrialbaceae</taxon>
        <taxon>Natrialba</taxon>
    </lineage>
</organism>
<feature type="binding site" evidence="7">
    <location>
        <position position="93"/>
    </location>
    <ligand>
        <name>4-imidazolone-5-propanoate</name>
        <dbReference type="ChEBI" id="CHEBI:77893"/>
    </ligand>
</feature>
<feature type="binding site" evidence="7">
    <location>
        <position position="86"/>
    </location>
    <ligand>
        <name>Zn(2+)</name>
        <dbReference type="ChEBI" id="CHEBI:29105"/>
    </ligand>
</feature>
<dbReference type="EC" id="3.5.2.7" evidence="1 7"/>
<protein>
    <recommendedName>
        <fullName evidence="1 7">Imidazolonepropionase</fullName>
        <ecNumber evidence="1 7">3.5.2.7</ecNumber>
    </recommendedName>
    <alternativeName>
        <fullName evidence="7">Imidazolone-5-propionate hydrolase</fullName>
    </alternativeName>
</protein>
<evidence type="ECO:0000256" key="5">
    <source>
        <dbReference type="ARBA" id="ARBA00022833"/>
    </source>
</evidence>
<dbReference type="STRING" id="1230458.C484_00215"/>
<dbReference type="Gene3D" id="3.20.20.140">
    <property type="entry name" value="Metal-dependent hydrolases"/>
    <property type="match status" value="1"/>
</dbReference>
<comment type="caution">
    <text evidence="10">The sequence shown here is derived from an EMBL/GenBank/DDBJ whole genome shotgun (WGS) entry which is preliminary data.</text>
</comment>
<gene>
    <name evidence="7" type="primary">hutI</name>
    <name evidence="10" type="ORF">C484_00215</name>
</gene>
<dbReference type="InterPro" id="IPR006680">
    <property type="entry name" value="Amidohydro-rel"/>
</dbReference>
<dbReference type="InterPro" id="IPR032466">
    <property type="entry name" value="Metal_Hydrolase"/>
</dbReference>
<dbReference type="SUPFAM" id="SSF51556">
    <property type="entry name" value="Metallo-dependent hydrolases"/>
    <property type="match status" value="1"/>
</dbReference>
<accession>M0AEI0</accession>
<feature type="binding site" evidence="7">
    <location>
        <position position="156"/>
    </location>
    <ligand>
        <name>4-imidazolone-5-propanoate</name>
        <dbReference type="ChEBI" id="CHEBI:77893"/>
    </ligand>
</feature>
<dbReference type="GO" id="GO:0019557">
    <property type="term" value="P:L-histidine catabolic process to glutamate and formate"/>
    <property type="evidence" value="ECO:0007669"/>
    <property type="project" value="UniProtKB-UniPathway"/>
</dbReference>
<feature type="binding site" evidence="7">
    <location>
        <position position="252"/>
    </location>
    <ligand>
        <name>Fe(3+)</name>
        <dbReference type="ChEBI" id="CHEBI:29034"/>
    </ligand>
</feature>
<evidence type="ECO:0000256" key="3">
    <source>
        <dbReference type="ARBA" id="ARBA00022801"/>
    </source>
</evidence>
<keyword evidence="7" id="KW-0963">Cytoplasm</keyword>
<dbReference type="AlphaFoldDB" id="M0AEI0"/>
<feature type="binding site" evidence="7">
    <location>
        <position position="255"/>
    </location>
    <ligand>
        <name>4-imidazolone-5-propanoate</name>
        <dbReference type="ChEBI" id="CHEBI:77893"/>
    </ligand>
</feature>
<feature type="binding site" evidence="7">
    <location>
        <position position="86"/>
    </location>
    <ligand>
        <name>Fe(3+)</name>
        <dbReference type="ChEBI" id="CHEBI:29034"/>
    </ligand>
</feature>
<feature type="binding site" evidence="7">
    <location>
        <position position="189"/>
    </location>
    <ligand>
        <name>4-imidazolone-5-propanoate</name>
        <dbReference type="ChEBI" id="CHEBI:77893"/>
    </ligand>
</feature>
<dbReference type="Pfam" id="PF01979">
    <property type="entry name" value="Amidohydro_1"/>
    <property type="match status" value="1"/>
</dbReference>
<keyword evidence="2 7" id="KW-0479">Metal-binding</keyword>
<dbReference type="Gene3D" id="2.30.40.10">
    <property type="entry name" value="Urease, subunit C, domain 1"/>
    <property type="match status" value="1"/>
</dbReference>
<dbReference type="PANTHER" id="PTHR42752:SF1">
    <property type="entry name" value="IMIDAZOLONEPROPIONASE-RELATED"/>
    <property type="match status" value="1"/>
</dbReference>
<evidence type="ECO:0000256" key="4">
    <source>
        <dbReference type="ARBA" id="ARBA00022808"/>
    </source>
</evidence>
<dbReference type="InterPro" id="IPR054418">
    <property type="entry name" value="MQNX/HUTI_composite_N"/>
</dbReference>
<reference evidence="10 11" key="1">
    <citation type="journal article" date="2014" name="PLoS Genet.">
        <title>Phylogenetically driven sequencing of extremely halophilic archaea reveals strategies for static and dynamic osmo-response.</title>
        <authorList>
            <person name="Becker E.A."/>
            <person name="Seitzer P.M."/>
            <person name="Tritt A."/>
            <person name="Larsen D."/>
            <person name="Krusor M."/>
            <person name="Yao A.I."/>
            <person name="Wu D."/>
            <person name="Madern D."/>
            <person name="Eisen J.A."/>
            <person name="Darling A.E."/>
            <person name="Facciotti M.T."/>
        </authorList>
    </citation>
    <scope>NUCLEOTIDE SEQUENCE [LARGE SCALE GENOMIC DNA]</scope>
    <source>
        <strain evidence="10 11">DSM 12281</strain>
    </source>
</reference>
<comment type="caution">
    <text evidence="7">Lacks conserved residue(s) required for the propagation of feature annotation.</text>
</comment>
<dbReference type="GO" id="GO:0050480">
    <property type="term" value="F:imidazolonepropionase activity"/>
    <property type="evidence" value="ECO:0007669"/>
    <property type="project" value="UniProtKB-UniRule"/>
</dbReference>
<dbReference type="Pfam" id="PF22039">
    <property type="entry name" value="HUTI_composite_bact"/>
    <property type="match status" value="1"/>
</dbReference>
<evidence type="ECO:0000256" key="2">
    <source>
        <dbReference type="ARBA" id="ARBA00022723"/>
    </source>
</evidence>
<comment type="pathway">
    <text evidence="7">Amino-acid degradation; L-histidine degradation into L-glutamate; N-formimidoyl-L-glutamate from L-histidine: step 3/3.</text>
</comment>
<feature type="binding site" evidence="7">
    <location>
        <position position="84"/>
    </location>
    <ligand>
        <name>Fe(3+)</name>
        <dbReference type="ChEBI" id="CHEBI:29034"/>
    </ligand>
</feature>
<comment type="similarity">
    <text evidence="7">Belongs to the metallo-dependent hydrolases superfamily. HutI family.</text>
</comment>
<dbReference type="GO" id="GO:0019556">
    <property type="term" value="P:L-histidine catabolic process to glutamate and formamide"/>
    <property type="evidence" value="ECO:0007669"/>
    <property type="project" value="UniProtKB-UniRule"/>
</dbReference>
<dbReference type="GO" id="GO:0005737">
    <property type="term" value="C:cytoplasm"/>
    <property type="evidence" value="ECO:0007669"/>
    <property type="project" value="UniProtKB-SubCell"/>
</dbReference>
<comment type="subcellular location">
    <subcellularLocation>
        <location evidence="7">Cytoplasm</location>
    </subcellularLocation>
</comment>
<sequence length="416" mass="43392">MERMTDLVVHDAAQIVTPTGSDDGSAPSHGELEVIENGAVAIEDGVVVAVGPTADVTRAHPPENAAESVDATGQTVLPGFVDPHTHAVFAGDRVDEFTAKLAGASYQDILEEGGGILRTVRATCDAERDELVANLLDQFDTMLAHGTTTVEVKSGYGLDVETELKLLEAIDEAADQHPIDVVPTFMGAHAVPEGADTEEYVDRVIEEQLPAVADAGLAEFCDVFCEAGVFSVPQSRRVLEAGQELGLTPKIHAEEFERLGGSQLAADCGAASADHLLQATDEDIEALGEAGVTPVLLPGTAFSLGAPYADAAAFEAADVPVALATDFNPNCFSQSMESVIELACNGMRMTPTAAIRGATATAARAVDRTDGTGTIREGAPGDLAIATVTNYQHIPYNFGVSNVQTVITDGTVVHRD</sequence>
<dbReference type="FunFam" id="3.20.20.140:FF:000007">
    <property type="entry name" value="Imidazolonepropionase"/>
    <property type="match status" value="1"/>
</dbReference>
<feature type="binding site" evidence="7">
    <location>
        <position position="326"/>
    </location>
    <ligand>
        <name>Fe(3+)</name>
        <dbReference type="ChEBI" id="CHEBI:29034"/>
    </ligand>
</feature>
<feature type="domain" description="Aminodeoxyfutalosine deaminase/Imidazolonepropionase-like composite" evidence="9">
    <location>
        <begin position="38"/>
        <end position="61"/>
    </location>
</feature>
<proteinExistence type="inferred from homology"/>
<feature type="binding site" evidence="7">
    <location>
        <position position="84"/>
    </location>
    <ligand>
        <name>Zn(2+)</name>
        <dbReference type="ChEBI" id="CHEBI:29105"/>
    </ligand>
</feature>
<comment type="function">
    <text evidence="7">Catalyzes the hydrolytic cleavage of the carbon-nitrogen bond in imidazolone-5-propanoate to yield N-formimidoyl-L-glutamate. It is the third step in the universal histidine degradation pathway.</text>
</comment>
<dbReference type="GO" id="GO:0005506">
    <property type="term" value="F:iron ion binding"/>
    <property type="evidence" value="ECO:0007669"/>
    <property type="project" value="UniProtKB-UniRule"/>
</dbReference>
<dbReference type="InterPro" id="IPR011059">
    <property type="entry name" value="Metal-dep_hydrolase_composite"/>
</dbReference>
<feature type="binding site" evidence="7">
    <location>
        <position position="326"/>
    </location>
    <ligand>
        <name>Zn(2+)</name>
        <dbReference type="ChEBI" id="CHEBI:29105"/>
    </ligand>
</feature>
<keyword evidence="4 7" id="KW-0369">Histidine metabolism</keyword>
<dbReference type="PANTHER" id="PTHR42752">
    <property type="entry name" value="IMIDAZOLONEPROPIONASE"/>
    <property type="match status" value="1"/>
</dbReference>
<evidence type="ECO:0000256" key="7">
    <source>
        <dbReference type="HAMAP-Rule" id="MF_00372"/>
    </source>
</evidence>
<evidence type="ECO:0000313" key="10">
    <source>
        <dbReference type="EMBL" id="ELY96811.1"/>
    </source>
</evidence>
<dbReference type="NCBIfam" id="TIGR01224">
    <property type="entry name" value="hutI"/>
    <property type="match status" value="1"/>
</dbReference>
<feature type="binding site" evidence="7">
    <location>
        <position position="252"/>
    </location>
    <ligand>
        <name>Zn(2+)</name>
        <dbReference type="ChEBI" id="CHEBI:29105"/>
    </ligand>
</feature>
<feature type="domain" description="Amidohydrolase-related" evidence="8">
    <location>
        <begin position="75"/>
        <end position="413"/>
    </location>
</feature>
<keyword evidence="6 7" id="KW-0408">Iron</keyword>
<evidence type="ECO:0000256" key="6">
    <source>
        <dbReference type="ARBA" id="ARBA00023004"/>
    </source>
</evidence>
<feature type="binding site" evidence="7">
    <location>
        <position position="328"/>
    </location>
    <ligand>
        <name>N-formimidoyl-L-glutamate</name>
        <dbReference type="ChEBI" id="CHEBI:58928"/>
    </ligand>
</feature>
<dbReference type="SUPFAM" id="SSF51338">
    <property type="entry name" value="Composite domain of metallo-dependent hydrolases"/>
    <property type="match status" value="1"/>
</dbReference>
<name>M0AEI0_9EURY</name>
<evidence type="ECO:0000259" key="9">
    <source>
        <dbReference type="Pfam" id="PF22039"/>
    </source>
</evidence>
<dbReference type="EMBL" id="AOIL01000001">
    <property type="protein sequence ID" value="ELY96811.1"/>
    <property type="molecule type" value="Genomic_DNA"/>
</dbReference>
<keyword evidence="3 7" id="KW-0378">Hydrolase</keyword>
<feature type="binding site" evidence="7">
    <location>
        <position position="156"/>
    </location>
    <ligand>
        <name>N-formimidoyl-L-glutamate</name>
        <dbReference type="ChEBI" id="CHEBI:58928"/>
    </ligand>
</feature>
<evidence type="ECO:0000256" key="1">
    <source>
        <dbReference type="ARBA" id="ARBA00012864"/>
    </source>
</evidence>
<dbReference type="PATRIC" id="fig|1230458.4.peg.40"/>
<dbReference type="Proteomes" id="UP000011648">
    <property type="component" value="Unassembled WGS sequence"/>
</dbReference>
<comment type="cofactor">
    <cofactor evidence="7">
        <name>Zn(2+)</name>
        <dbReference type="ChEBI" id="CHEBI:29105"/>
    </cofactor>
    <cofactor evidence="7">
        <name>Fe(3+)</name>
        <dbReference type="ChEBI" id="CHEBI:29034"/>
    </cofactor>
    <text evidence="7">Binds 1 zinc or iron ion per subunit.</text>
</comment>
<evidence type="ECO:0000313" key="11">
    <source>
        <dbReference type="Proteomes" id="UP000011648"/>
    </source>
</evidence>
<dbReference type="HAMAP" id="MF_00372">
    <property type="entry name" value="HutI"/>
    <property type="match status" value="1"/>
</dbReference>
<evidence type="ECO:0000259" key="8">
    <source>
        <dbReference type="Pfam" id="PF01979"/>
    </source>
</evidence>
<dbReference type="InterPro" id="IPR005920">
    <property type="entry name" value="HutI"/>
</dbReference>
<comment type="catalytic activity">
    <reaction evidence="7">
        <text>4-imidazolone-5-propanoate + H2O = N-formimidoyl-L-glutamate</text>
        <dbReference type="Rhea" id="RHEA:23660"/>
        <dbReference type="ChEBI" id="CHEBI:15377"/>
        <dbReference type="ChEBI" id="CHEBI:58928"/>
        <dbReference type="ChEBI" id="CHEBI:77893"/>
        <dbReference type="EC" id="3.5.2.7"/>
    </reaction>
</comment>
<dbReference type="CDD" id="cd01296">
    <property type="entry name" value="Imidazolone-5PH"/>
    <property type="match status" value="1"/>
</dbReference>
<keyword evidence="11" id="KW-1185">Reference proteome</keyword>
<dbReference type="GO" id="GO:0008270">
    <property type="term" value="F:zinc ion binding"/>
    <property type="evidence" value="ECO:0007669"/>
    <property type="project" value="UniProtKB-UniRule"/>
</dbReference>
<keyword evidence="5 7" id="KW-0862">Zinc</keyword>
<dbReference type="UniPathway" id="UPA00379">
    <property type="reaction ID" value="UER00551"/>
</dbReference>